<protein>
    <submittedName>
        <fullName evidence="1">Transporter</fullName>
    </submittedName>
</protein>
<evidence type="ECO:0000313" key="1">
    <source>
        <dbReference type="EMBL" id="HHJ64263.1"/>
    </source>
</evidence>
<dbReference type="EMBL" id="DRNB01000181">
    <property type="protein sequence ID" value="HHJ64263.1"/>
    <property type="molecule type" value="Genomic_DNA"/>
</dbReference>
<name>A0A7C5L9I7_AQUAO</name>
<sequence>MGRNVLLLALLVSTLTFSSTPQSDRRAQEEARKALTQLEKDYVLLKKGQFEFEEMFSFTYYSANQIYLESFAILDPVFLTLGKFGIERARRHIFVNTFSLRYGILDNLQLDISVPFLYRYDRVSRGESGPEETMERADLGDITVGLSLQPIRETHTRPALILNFGYKSKTGVSPYEIDPKKEVPSGTGYESLRFGVSTVKSVDPVVVFGSLSYTHNLHEGVNQTVTGSSGSTTIERVYPGGSFTLGVGFAYALAYNFSLNVQFINNYIMHTFIKTKGGPKTRVPNSSFNTAMLKLGTGWAVSRSVPLNFSVYLGLTQDSPDYTVEIRIPVKF</sequence>
<gene>
    <name evidence="1" type="ORF">ENJ61_05075</name>
</gene>
<comment type="caution">
    <text evidence="1">The sequence shown here is derived from an EMBL/GenBank/DDBJ whole genome shotgun (WGS) entry which is preliminary data.</text>
</comment>
<accession>A0A7C5L9I7</accession>
<proteinExistence type="predicted"/>
<organism evidence="1">
    <name type="scientific">Aquifex aeolicus</name>
    <dbReference type="NCBI Taxonomy" id="63363"/>
    <lineage>
        <taxon>Bacteria</taxon>
        <taxon>Pseudomonadati</taxon>
        <taxon>Aquificota</taxon>
        <taxon>Aquificia</taxon>
        <taxon>Aquificales</taxon>
        <taxon>Aquificaceae</taxon>
        <taxon>Aquifex</taxon>
    </lineage>
</organism>
<reference evidence="1" key="1">
    <citation type="journal article" date="2020" name="mSystems">
        <title>Genome- and Community-Level Interaction Insights into Carbon Utilization and Element Cycling Functions of Hydrothermarchaeota in Hydrothermal Sediment.</title>
        <authorList>
            <person name="Zhou Z."/>
            <person name="Liu Y."/>
            <person name="Xu W."/>
            <person name="Pan J."/>
            <person name="Luo Z.H."/>
            <person name="Li M."/>
        </authorList>
    </citation>
    <scope>NUCLEOTIDE SEQUENCE [LARGE SCALE GENOMIC DNA]</scope>
    <source>
        <strain evidence="1">HyVt-501</strain>
    </source>
</reference>
<dbReference type="AlphaFoldDB" id="A0A7C5L9I7"/>
<dbReference type="Proteomes" id="UP000885792">
    <property type="component" value="Unassembled WGS sequence"/>
</dbReference>